<name>A0A0R2X6L9_9BACT</name>
<organism evidence="1 2">
    <name type="scientific">Verrucomicrobia subdivision 6 bacterium BACL9 MAG-120820-bin42</name>
    <dbReference type="NCBI Taxonomy" id="1655634"/>
    <lineage>
        <taxon>Bacteria</taxon>
        <taxon>Pseudomonadati</taxon>
        <taxon>Verrucomicrobiota</taxon>
        <taxon>Verrucomicrobiia</taxon>
        <taxon>Verrucomicrobiales</taxon>
        <taxon>Verrucomicrobia subdivision 6</taxon>
    </lineage>
</organism>
<protein>
    <submittedName>
        <fullName evidence="1">Uncharacterized protein</fullName>
    </submittedName>
</protein>
<proteinExistence type="predicted"/>
<comment type="caution">
    <text evidence="1">The sequence shown here is derived from an EMBL/GenBank/DDBJ whole genome shotgun (WGS) entry which is preliminary data.</text>
</comment>
<evidence type="ECO:0000313" key="1">
    <source>
        <dbReference type="EMBL" id="KRP31752.1"/>
    </source>
</evidence>
<reference evidence="1 2" key="1">
    <citation type="submission" date="2015-10" db="EMBL/GenBank/DDBJ databases">
        <title>Metagenome-Assembled Genomes uncover a global brackish microbiome.</title>
        <authorList>
            <person name="Hugerth L.W."/>
            <person name="Larsson J."/>
            <person name="Alneberg J."/>
            <person name="Lindh M.V."/>
            <person name="Legrand C."/>
            <person name="Pinhassi J."/>
            <person name="Andersson A.F."/>
        </authorList>
    </citation>
    <scope>NUCLEOTIDE SEQUENCE [LARGE SCALE GENOMIC DNA]</scope>
    <source>
        <strain evidence="1">BACL9 MAG-120820-bin42</strain>
    </source>
</reference>
<dbReference type="EMBL" id="LIDM01000255">
    <property type="protein sequence ID" value="KRP31752.1"/>
    <property type="molecule type" value="Genomic_DNA"/>
</dbReference>
<sequence>MMSVEFWRMAASPVSGSCWTPSFGVEEAKELIELGDRSDGGFSAAAGGALFDGDGGREAGNGVHIRLFQLFDELAGIGIETVEVPALAFAKKKIEGEGAFARSGESRDNDHLISGNAEIEVLKIVVTGTPNDHLVGERLFS</sequence>
<accession>A0A0R2X6L9</accession>
<dbReference type="Proteomes" id="UP000051557">
    <property type="component" value="Unassembled WGS sequence"/>
</dbReference>
<evidence type="ECO:0000313" key="2">
    <source>
        <dbReference type="Proteomes" id="UP000051557"/>
    </source>
</evidence>
<gene>
    <name evidence="1" type="ORF">ABS32_06140</name>
</gene>
<dbReference type="AlphaFoldDB" id="A0A0R2X6L9"/>